<feature type="transmembrane region" description="Helical" evidence="1">
    <location>
        <begin position="432"/>
        <end position="452"/>
    </location>
</feature>
<feature type="transmembrane region" description="Helical" evidence="1">
    <location>
        <begin position="907"/>
        <end position="928"/>
    </location>
</feature>
<dbReference type="Gene3D" id="3.30.70.1440">
    <property type="entry name" value="Multidrug efflux transporter AcrB pore domain"/>
    <property type="match status" value="1"/>
</dbReference>
<dbReference type="Pfam" id="PF00873">
    <property type="entry name" value="ACR_tran"/>
    <property type="match status" value="1"/>
</dbReference>
<evidence type="ECO:0000313" key="3">
    <source>
        <dbReference type="Proteomes" id="UP000483078"/>
    </source>
</evidence>
<keyword evidence="1" id="KW-0472">Membrane</keyword>
<dbReference type="SUPFAM" id="SSF82866">
    <property type="entry name" value="Multidrug efflux transporter AcrB transmembrane domain"/>
    <property type="match status" value="2"/>
</dbReference>
<dbReference type="SUPFAM" id="SSF82714">
    <property type="entry name" value="Multidrug efflux transporter AcrB TolC docking domain, DN and DC subdomains"/>
    <property type="match status" value="2"/>
</dbReference>
<dbReference type="GO" id="GO:0005886">
    <property type="term" value="C:plasma membrane"/>
    <property type="evidence" value="ECO:0007669"/>
    <property type="project" value="TreeGrafter"/>
</dbReference>
<dbReference type="GO" id="GO:0042910">
    <property type="term" value="F:xenobiotic transmembrane transporter activity"/>
    <property type="evidence" value="ECO:0007669"/>
    <property type="project" value="TreeGrafter"/>
</dbReference>
<feature type="transmembrane region" description="Helical" evidence="1">
    <location>
        <begin position="362"/>
        <end position="382"/>
    </location>
</feature>
<dbReference type="Gene3D" id="1.20.1640.10">
    <property type="entry name" value="Multidrug efflux transporter AcrB transmembrane domain"/>
    <property type="match status" value="2"/>
</dbReference>
<feature type="transmembrane region" description="Helical" evidence="1">
    <location>
        <begin position="881"/>
        <end position="901"/>
    </location>
</feature>
<dbReference type="PANTHER" id="PTHR32063:SF18">
    <property type="entry name" value="CATION EFFLUX SYSTEM PROTEIN"/>
    <property type="match status" value="1"/>
</dbReference>
<dbReference type="PRINTS" id="PR00702">
    <property type="entry name" value="ACRIFLAVINRP"/>
</dbReference>
<dbReference type="RefSeq" id="WP_273249321.1">
    <property type="nucleotide sequence ID" value="NZ_VENJ01000010.1"/>
</dbReference>
<feature type="transmembrane region" description="Helical" evidence="1">
    <location>
        <begin position="12"/>
        <end position="33"/>
    </location>
</feature>
<feature type="transmembrane region" description="Helical" evidence="1">
    <location>
        <begin position="388"/>
        <end position="411"/>
    </location>
</feature>
<organism evidence="2 3">
    <name type="scientific">Sediminimonas qiaohouensis</name>
    <dbReference type="NCBI Taxonomy" id="552061"/>
    <lineage>
        <taxon>Bacteria</taxon>
        <taxon>Pseudomonadati</taxon>
        <taxon>Pseudomonadota</taxon>
        <taxon>Alphaproteobacteria</taxon>
        <taxon>Rhodobacterales</taxon>
        <taxon>Roseobacteraceae</taxon>
        <taxon>Sediminimonas</taxon>
    </lineage>
</organism>
<sequence length="1033" mass="111940">MRSLTGFGLRNTRVTVLFMILILALGLGSFIGFPKREDPAITVRTAVVTATNPGLTLTQLEELVARPLEEAARAIPGVDEVRTQLISGTSILQIDVKDSVAEGDIAAVLSEIDDEMEDVRRDLPKGTQGPFVNTDFGDVAIATIAVRAHGFLPRQAERFAEDLRDRIYVIDAVSAVRLHGVQQERIWLNVDRERLATVGTTLQPVIDALQTQNVRLPSGSIVSEGQRIPLETSGDFTTIKEIEDMLVELPDIGLIRLGDLVTVERGLVDPVNNPVYFDGVPAILLSVEMGAGNDITAVGEELKRVVGAFEADQPLGVEADFSTFQPKVVEDSINEAMINMLQTFAVVLLVMFVFLGYRQALVIASIIPFAVAFAFTLMPAFGVELQQVSIAAIIISLGLVVDNGLVIVEDMDRRIRGGAGRWDAAMAAGQQYTVPLLIASITMIAVFLPLYLLEGTEGQFGYSLGVVVALMLTGSFLSAIYLLPLLAYWFLPEPVIDPKPGIFDLMAAGYGHIVAWIVRVPWLAVAAILLIVVMSVSQMGGVRQQLFPLSERSQFLIYFDLPRGTDISRTEAETVRLSEWLADAEQNPEVNNATAFVGFGGPRFVLSLDPADRDPASSFVVVNTTTFQTSQDVIARTRAHIAQSFPDARVRMKRLAMGGREPGIEVELTGPDPDRLLAAAYEVENALADAPGMVENQGDWGNRILRGRVVVAQDRAREYGLTSQAVSDALAGFLDGTQISVFRDEDRQIPIVLRGEASARDTFGDLANLSIVADGQLVALDQIAEFTPELEFSSLRRVNQRRVVTVSAMSSALSAYDLVHHVQPTLDRIAANLGPAYAVTIGGEVEQSTEVRTKLAAGFPATIVVMLIALMMQFNSFRRVGLTVLCIPLIVAGVPLILIVFDQPFSFFGTLGLIALSGIIINNAIVLIDQIDIERQERPLNDAITEAAKKRFQPILLTSLTTVLGLTPMAIAGGALWEPMATLMIGGLGTASALTLAYVPALYRIFFGRKHELRQSQPGQVAAAWPSGRGHLT</sequence>
<dbReference type="Proteomes" id="UP000483078">
    <property type="component" value="Unassembled WGS sequence"/>
</dbReference>
<feature type="transmembrane region" description="Helical" evidence="1">
    <location>
        <begin position="983"/>
        <end position="1006"/>
    </location>
</feature>
<comment type="caution">
    <text evidence="2">The sequence shown here is derived from an EMBL/GenBank/DDBJ whole genome shotgun (WGS) entry which is preliminary data.</text>
</comment>
<proteinExistence type="predicted"/>
<feature type="transmembrane region" description="Helical" evidence="1">
    <location>
        <begin position="336"/>
        <end position="355"/>
    </location>
</feature>
<feature type="transmembrane region" description="Helical" evidence="1">
    <location>
        <begin position="464"/>
        <end position="491"/>
    </location>
</feature>
<evidence type="ECO:0000313" key="2">
    <source>
        <dbReference type="EMBL" id="MTJ04626.1"/>
    </source>
</evidence>
<feature type="transmembrane region" description="Helical" evidence="1">
    <location>
        <begin position="512"/>
        <end position="536"/>
    </location>
</feature>
<feature type="transmembrane region" description="Helical" evidence="1">
    <location>
        <begin position="955"/>
        <end position="977"/>
    </location>
</feature>
<dbReference type="Gene3D" id="3.30.70.1320">
    <property type="entry name" value="Multidrug efflux transporter AcrB pore domain like"/>
    <property type="match status" value="1"/>
</dbReference>
<dbReference type="SUPFAM" id="SSF82693">
    <property type="entry name" value="Multidrug efflux transporter AcrB pore domain, PN1, PN2, PC1 and PC2 subdomains"/>
    <property type="match status" value="3"/>
</dbReference>
<dbReference type="Gene3D" id="3.30.70.1430">
    <property type="entry name" value="Multidrug efflux transporter AcrB pore domain"/>
    <property type="match status" value="2"/>
</dbReference>
<dbReference type="InterPro" id="IPR001036">
    <property type="entry name" value="Acrflvin-R"/>
</dbReference>
<dbReference type="EMBL" id="VENJ01000010">
    <property type="protein sequence ID" value="MTJ04626.1"/>
    <property type="molecule type" value="Genomic_DNA"/>
</dbReference>
<dbReference type="InterPro" id="IPR027463">
    <property type="entry name" value="AcrB_DN_DC_subdom"/>
</dbReference>
<dbReference type="Gene3D" id="3.30.2090.10">
    <property type="entry name" value="Multidrug efflux transporter AcrB TolC docking domain, DN and DC subdomains"/>
    <property type="match status" value="2"/>
</dbReference>
<feature type="transmembrane region" description="Helical" evidence="1">
    <location>
        <begin position="855"/>
        <end position="874"/>
    </location>
</feature>
<name>A0A7C9HAV1_9RHOB</name>
<dbReference type="AlphaFoldDB" id="A0A7C9HAV1"/>
<evidence type="ECO:0000256" key="1">
    <source>
        <dbReference type="SAM" id="Phobius"/>
    </source>
</evidence>
<keyword evidence="1" id="KW-1133">Transmembrane helix</keyword>
<keyword evidence="1" id="KW-0812">Transmembrane</keyword>
<gene>
    <name evidence="2" type="ORF">FH759_08035</name>
</gene>
<reference evidence="2 3" key="1">
    <citation type="submission" date="2019-06" db="EMBL/GenBank/DDBJ databases">
        <title>Enrichment of Autotrophic Halophilic Microorganisms from Red Sea Brine Pool Using Microbial Electrosynthesis System.</title>
        <authorList>
            <person name="Alqahtani M.F."/>
            <person name="Bajracharya S."/>
            <person name="Katuri K.P."/>
            <person name="Ali M."/>
            <person name="Saikaly P.E."/>
        </authorList>
    </citation>
    <scope>NUCLEOTIDE SEQUENCE [LARGE SCALE GENOMIC DNA]</scope>
    <source>
        <strain evidence="2">MES6</strain>
    </source>
</reference>
<protein>
    <submittedName>
        <fullName evidence="2">Efflux RND transporter permease subunit</fullName>
    </submittedName>
</protein>
<accession>A0A7C9HAV1</accession>
<dbReference type="PANTHER" id="PTHR32063">
    <property type="match status" value="1"/>
</dbReference>